<dbReference type="EMBL" id="BAAFGK010000004">
    <property type="protein sequence ID" value="GAB0057339.1"/>
    <property type="molecule type" value="Genomic_DNA"/>
</dbReference>
<comment type="caution">
    <text evidence="2">The sequence shown here is derived from an EMBL/GenBank/DDBJ whole genome shotgun (WGS) entry which is preliminary data.</text>
</comment>
<evidence type="ECO:0000313" key="3">
    <source>
        <dbReference type="Proteomes" id="UP001628193"/>
    </source>
</evidence>
<feature type="transmembrane region" description="Helical" evidence="1">
    <location>
        <begin position="38"/>
        <end position="57"/>
    </location>
</feature>
<sequence>MEHEQEGFLSFLGELRRGKTLVELDDTLRQVVGAVRDLPALVSGGALIVMYGLLLLWRWHKRRSSRRWNRCKPLQSFHP</sequence>
<proteinExistence type="predicted"/>
<evidence type="ECO:0000313" key="2">
    <source>
        <dbReference type="EMBL" id="GAB0057339.1"/>
    </source>
</evidence>
<keyword evidence="1" id="KW-0812">Transmembrane</keyword>
<gene>
    <name evidence="2" type="ORF">SIID45300_01666</name>
</gene>
<keyword evidence="1" id="KW-0472">Membrane</keyword>
<protein>
    <submittedName>
        <fullName evidence="2">Uncharacterized protein</fullName>
    </submittedName>
</protein>
<organism evidence="2 3">
    <name type="scientific">Candidatus Magnetaquiglobus chichijimensis</name>
    <dbReference type="NCBI Taxonomy" id="3141448"/>
    <lineage>
        <taxon>Bacteria</taxon>
        <taxon>Pseudomonadati</taxon>
        <taxon>Pseudomonadota</taxon>
        <taxon>Magnetococcia</taxon>
        <taxon>Magnetococcales</taxon>
        <taxon>Candidatus Magnetaquicoccaceae</taxon>
        <taxon>Candidatus Magnetaquiglobus</taxon>
    </lineage>
</organism>
<keyword evidence="1" id="KW-1133">Transmembrane helix</keyword>
<reference evidence="2 3" key="1">
    <citation type="submission" date="2024-09" db="EMBL/GenBank/DDBJ databases">
        <title>Draft genome sequence of Candidatus Magnetaquicoccaceae bacterium FCR-1.</title>
        <authorList>
            <person name="Shimoshige H."/>
            <person name="Shimamura S."/>
            <person name="Taoka A."/>
            <person name="Kobayashi H."/>
            <person name="Maekawa T."/>
        </authorList>
    </citation>
    <scope>NUCLEOTIDE SEQUENCE [LARGE SCALE GENOMIC DNA]</scope>
    <source>
        <strain evidence="2 3">FCR-1</strain>
    </source>
</reference>
<accession>A0ABQ0C8X9</accession>
<dbReference type="Proteomes" id="UP001628193">
    <property type="component" value="Unassembled WGS sequence"/>
</dbReference>
<name>A0ABQ0C8X9_9PROT</name>
<keyword evidence="3" id="KW-1185">Reference proteome</keyword>
<evidence type="ECO:0000256" key="1">
    <source>
        <dbReference type="SAM" id="Phobius"/>
    </source>
</evidence>